<protein>
    <recommendedName>
        <fullName evidence="3">Heterokaryon incompatibility domain-containing protein</fullName>
    </recommendedName>
</protein>
<keyword evidence="2" id="KW-1185">Reference proteome</keyword>
<gene>
    <name evidence="1" type="ORF">QBC35DRAFT_478958</name>
</gene>
<reference evidence="1" key="2">
    <citation type="submission" date="2023-05" db="EMBL/GenBank/DDBJ databases">
        <authorList>
            <consortium name="Lawrence Berkeley National Laboratory"/>
            <person name="Steindorff A."/>
            <person name="Hensen N."/>
            <person name="Bonometti L."/>
            <person name="Westerberg I."/>
            <person name="Brannstrom I.O."/>
            <person name="Guillou S."/>
            <person name="Cros-Aarteil S."/>
            <person name="Calhoun S."/>
            <person name="Haridas S."/>
            <person name="Kuo A."/>
            <person name="Mondo S."/>
            <person name="Pangilinan J."/>
            <person name="Riley R."/>
            <person name="Labutti K."/>
            <person name="Andreopoulos B."/>
            <person name="Lipzen A."/>
            <person name="Chen C."/>
            <person name="Yanf M."/>
            <person name="Daum C."/>
            <person name="Ng V."/>
            <person name="Clum A."/>
            <person name="Ohm R."/>
            <person name="Martin F."/>
            <person name="Silar P."/>
            <person name="Natvig D."/>
            <person name="Lalanne C."/>
            <person name="Gautier V."/>
            <person name="Ament-Velasquez S.L."/>
            <person name="Kruys A."/>
            <person name="Hutchinson M.I."/>
            <person name="Powell A.J."/>
            <person name="Barry K."/>
            <person name="Miller A.N."/>
            <person name="Grigoriev I.V."/>
            <person name="Debuchy R."/>
            <person name="Gladieux P."/>
            <person name="Thoren M.H."/>
            <person name="Johannesson H."/>
        </authorList>
    </citation>
    <scope>NUCLEOTIDE SEQUENCE</scope>
    <source>
        <strain evidence="1">PSN309</strain>
    </source>
</reference>
<comment type="caution">
    <text evidence="1">The sequence shown here is derived from an EMBL/GenBank/DDBJ whole genome shotgun (WGS) entry which is preliminary data.</text>
</comment>
<dbReference type="InterPro" id="IPR052895">
    <property type="entry name" value="HetReg/Transcr_Mod"/>
</dbReference>
<evidence type="ECO:0000313" key="2">
    <source>
        <dbReference type="Proteomes" id="UP001302126"/>
    </source>
</evidence>
<organism evidence="1 2">
    <name type="scientific">Podospora australis</name>
    <dbReference type="NCBI Taxonomy" id="1536484"/>
    <lineage>
        <taxon>Eukaryota</taxon>
        <taxon>Fungi</taxon>
        <taxon>Dikarya</taxon>
        <taxon>Ascomycota</taxon>
        <taxon>Pezizomycotina</taxon>
        <taxon>Sordariomycetes</taxon>
        <taxon>Sordariomycetidae</taxon>
        <taxon>Sordariales</taxon>
        <taxon>Podosporaceae</taxon>
        <taxon>Podospora</taxon>
    </lineage>
</organism>
<dbReference type="PANTHER" id="PTHR24148">
    <property type="entry name" value="ANKYRIN REPEAT DOMAIN-CONTAINING PROTEIN 39 HOMOLOG-RELATED"/>
    <property type="match status" value="1"/>
</dbReference>
<proteinExistence type="predicted"/>
<dbReference type="EMBL" id="MU864640">
    <property type="protein sequence ID" value="KAK4182561.1"/>
    <property type="molecule type" value="Genomic_DNA"/>
</dbReference>
<name>A0AAN6WIP2_9PEZI</name>
<dbReference type="PANTHER" id="PTHR24148:SF64">
    <property type="entry name" value="HETEROKARYON INCOMPATIBILITY DOMAIN-CONTAINING PROTEIN"/>
    <property type="match status" value="1"/>
</dbReference>
<sequence length="398" mass="45909">MYGLVPPRESLYESFKLWQTAFGFMELPTLEYWTRMWTFQEFRLSNNDPRMICGAYEFTSSEFVAGHEEAKEFHRSCLAIENTRKVDDLPEGLDVKQYKASRLSRMNQDATAADRELSLRYKPESTPGYDLHHWLLATHNRVCKDPRDNAYALYGMIPRIQEIFPVDYKKSVEQVMHETAVYLTQYTGRGHGLASIFHTYCLYEDRLNSDGAACPSWVPDLRCSHMRLISSHQYVPFEIFPEEIRRYNDRGDRALQISSTDYGVLGFQGHSLGQLKIVQQFDAVDISTVVGQFTALLKIKDPEWLIPGWTGTARGGRELKSLPLRMKAVLTAHFQWTDDVKPDPATIAREFWDSHAEGHENMGEVVDLDKRHRQMFYKLRGKKLFATEEGALGITVVT</sequence>
<accession>A0AAN6WIP2</accession>
<dbReference type="Proteomes" id="UP001302126">
    <property type="component" value="Unassembled WGS sequence"/>
</dbReference>
<dbReference type="AlphaFoldDB" id="A0AAN6WIP2"/>
<evidence type="ECO:0008006" key="3">
    <source>
        <dbReference type="Google" id="ProtNLM"/>
    </source>
</evidence>
<reference evidence="1" key="1">
    <citation type="journal article" date="2023" name="Mol. Phylogenet. Evol.">
        <title>Genome-scale phylogeny and comparative genomics of the fungal order Sordariales.</title>
        <authorList>
            <person name="Hensen N."/>
            <person name="Bonometti L."/>
            <person name="Westerberg I."/>
            <person name="Brannstrom I.O."/>
            <person name="Guillou S."/>
            <person name="Cros-Aarteil S."/>
            <person name="Calhoun S."/>
            <person name="Haridas S."/>
            <person name="Kuo A."/>
            <person name="Mondo S."/>
            <person name="Pangilinan J."/>
            <person name="Riley R."/>
            <person name="LaButti K."/>
            <person name="Andreopoulos B."/>
            <person name="Lipzen A."/>
            <person name="Chen C."/>
            <person name="Yan M."/>
            <person name="Daum C."/>
            <person name="Ng V."/>
            <person name="Clum A."/>
            <person name="Steindorff A."/>
            <person name="Ohm R.A."/>
            <person name="Martin F."/>
            <person name="Silar P."/>
            <person name="Natvig D.O."/>
            <person name="Lalanne C."/>
            <person name="Gautier V."/>
            <person name="Ament-Velasquez S.L."/>
            <person name="Kruys A."/>
            <person name="Hutchinson M.I."/>
            <person name="Powell A.J."/>
            <person name="Barry K."/>
            <person name="Miller A.N."/>
            <person name="Grigoriev I.V."/>
            <person name="Debuchy R."/>
            <person name="Gladieux P."/>
            <person name="Hiltunen Thoren M."/>
            <person name="Johannesson H."/>
        </authorList>
    </citation>
    <scope>NUCLEOTIDE SEQUENCE</scope>
    <source>
        <strain evidence="1">PSN309</strain>
    </source>
</reference>
<evidence type="ECO:0000313" key="1">
    <source>
        <dbReference type="EMBL" id="KAK4182561.1"/>
    </source>
</evidence>